<dbReference type="PANTHER" id="PTHR21514:SF0">
    <property type="entry name" value="AP-4 COMPLEX ACCESSORY SUBUNIT TEPSIN"/>
    <property type="match status" value="1"/>
</dbReference>
<sequence length="597" mass="62717">MDRGLLNRATAADAQPTPGYMYLEIAKMTYAPNGSHQLEDYLCNKITTKDDANVKFKCLRIIRNVLDPDAQVQACIDFRKRIQRRADVVKSCRMYRGPVDPLRGDAPSKAVREEAEAALKIIFNEAAVSVGSQESRQATAPYSGLHDRIKGFGSTTGGGPPPLNSWGASPPPPPQQQQPIPYPGGVYPGPPVSTGRMQGFGNPEFNDYNNTQPASATNTIASKVGQAAASAASVLSSAYQRWHGGTPGASAQYAGYGQTPGYGYPGGQEYNHYSDRGMWVPPPAVDKASERVQMTVAAPSEQHHRTPEYRLVSQLTSGSVAVGVFLKRVQGESSEYGITEIASELGDRITKGHPQARLRALRAVEGLADREEVRDVCTDCVSDPQALPQICRATAARVSRALHGANGHGPVAAPKQSMPDLLDLGGGDSAVEKPVEAAVVDNAGGDDLLLLGEADFLDAPVNSNAKEVDLSGLNLGGSIAAGDKNRQLLPGYQTVGDNLLGEQSASGILPVQQASSLLPDLAVGSIQANGTQQTHSAGGYTMGGQQLDDIFTEAAAKAAAQAAGGPCMDGKCSNFTSVGQQSGKSSAFSFIGSGIRR</sequence>
<evidence type="ECO:0000256" key="5">
    <source>
        <dbReference type="SAM" id="MobiDB-lite"/>
    </source>
</evidence>
<comment type="subcellular location">
    <subcellularLocation>
        <location evidence="1">Cytoplasmic vesicle</location>
    </subcellularLocation>
    <subcellularLocation>
        <location evidence="2">Golgi apparatus</location>
    </subcellularLocation>
</comment>
<dbReference type="InterPro" id="IPR039273">
    <property type="entry name" value="TEPSIN"/>
</dbReference>
<gene>
    <name evidence="6" type="ORF">Pmar_PMAR021780</name>
</gene>
<dbReference type="GO" id="GO:0031410">
    <property type="term" value="C:cytoplasmic vesicle"/>
    <property type="evidence" value="ECO:0007669"/>
    <property type="project" value="UniProtKB-SubCell"/>
</dbReference>
<reference evidence="6 7" key="1">
    <citation type="submission" date="2008-07" db="EMBL/GenBank/DDBJ databases">
        <authorList>
            <person name="El-Sayed N."/>
            <person name="Caler E."/>
            <person name="Inman J."/>
            <person name="Amedeo P."/>
            <person name="Hass B."/>
            <person name="Wortman J."/>
        </authorList>
    </citation>
    <scope>NUCLEOTIDE SEQUENCE [LARGE SCALE GENOMIC DNA]</scope>
    <source>
        <strain evidence="7">ATCC 50983 / TXsc</strain>
    </source>
</reference>
<protein>
    <recommendedName>
        <fullName evidence="8">ENTH domain-containing protein</fullName>
    </recommendedName>
</protein>
<dbReference type="InParanoid" id="C5LG20"/>
<dbReference type="CDD" id="cd03572">
    <property type="entry name" value="ENTH_like_Tepsin"/>
    <property type="match status" value="1"/>
</dbReference>
<dbReference type="InterPro" id="IPR008942">
    <property type="entry name" value="ENTH_VHS"/>
</dbReference>
<dbReference type="OrthoDB" id="118154at2759"/>
<evidence type="ECO:0000256" key="2">
    <source>
        <dbReference type="ARBA" id="ARBA00004555"/>
    </source>
</evidence>
<evidence type="ECO:0000313" key="6">
    <source>
        <dbReference type="EMBL" id="EER04275.1"/>
    </source>
</evidence>
<dbReference type="InterPro" id="IPR035802">
    <property type="entry name" value="ENTH/VHS_tepsin"/>
</dbReference>
<accession>C5LG20</accession>
<dbReference type="AlphaFoldDB" id="C5LG20"/>
<keyword evidence="3" id="KW-0333">Golgi apparatus</keyword>
<evidence type="ECO:0000256" key="1">
    <source>
        <dbReference type="ARBA" id="ARBA00004541"/>
    </source>
</evidence>
<feature type="compositionally biased region" description="Pro residues" evidence="5">
    <location>
        <begin position="159"/>
        <end position="182"/>
    </location>
</feature>
<name>C5LG20_PERM5</name>
<evidence type="ECO:0000256" key="4">
    <source>
        <dbReference type="ARBA" id="ARBA00023329"/>
    </source>
</evidence>
<evidence type="ECO:0000313" key="7">
    <source>
        <dbReference type="Proteomes" id="UP000007800"/>
    </source>
</evidence>
<feature type="region of interest" description="Disordered" evidence="5">
    <location>
        <begin position="139"/>
        <end position="184"/>
    </location>
</feature>
<evidence type="ECO:0000256" key="3">
    <source>
        <dbReference type="ARBA" id="ARBA00023034"/>
    </source>
</evidence>
<dbReference type="PANTHER" id="PTHR21514">
    <property type="entry name" value="AP-4 COMPLEX ACCESSORY SUBUNIT TEPSIN"/>
    <property type="match status" value="1"/>
</dbReference>
<dbReference type="EMBL" id="GG681723">
    <property type="protein sequence ID" value="EER04275.1"/>
    <property type="molecule type" value="Genomic_DNA"/>
</dbReference>
<organism evidence="7">
    <name type="scientific">Perkinsus marinus (strain ATCC 50983 / TXsc)</name>
    <dbReference type="NCBI Taxonomy" id="423536"/>
    <lineage>
        <taxon>Eukaryota</taxon>
        <taxon>Sar</taxon>
        <taxon>Alveolata</taxon>
        <taxon>Perkinsozoa</taxon>
        <taxon>Perkinsea</taxon>
        <taxon>Perkinsida</taxon>
        <taxon>Perkinsidae</taxon>
        <taxon>Perkinsus</taxon>
    </lineage>
</organism>
<dbReference type="RefSeq" id="XP_002772459.1">
    <property type="nucleotide sequence ID" value="XM_002772413.1"/>
</dbReference>
<proteinExistence type="predicted"/>
<dbReference type="Proteomes" id="UP000007800">
    <property type="component" value="Unassembled WGS sequence"/>
</dbReference>
<evidence type="ECO:0008006" key="8">
    <source>
        <dbReference type="Google" id="ProtNLM"/>
    </source>
</evidence>
<dbReference type="Gene3D" id="1.25.40.90">
    <property type="match status" value="1"/>
</dbReference>
<keyword evidence="4" id="KW-0968">Cytoplasmic vesicle</keyword>
<dbReference type="GeneID" id="9045873"/>
<dbReference type="GO" id="GO:0032588">
    <property type="term" value="C:trans-Golgi network membrane"/>
    <property type="evidence" value="ECO:0007669"/>
    <property type="project" value="TreeGrafter"/>
</dbReference>
<keyword evidence="7" id="KW-1185">Reference proteome</keyword>